<evidence type="ECO:0000259" key="2">
    <source>
        <dbReference type="Pfam" id="PF00144"/>
    </source>
</evidence>
<evidence type="ECO:0000256" key="1">
    <source>
        <dbReference type="ARBA" id="ARBA00038215"/>
    </source>
</evidence>
<comment type="similarity">
    <text evidence="1">Belongs to the peptidase S12 family.</text>
</comment>
<accession>A0A3D8Q9F2</accession>
<dbReference type="InterPro" id="IPR012338">
    <property type="entry name" value="Beta-lactam/transpept-like"/>
</dbReference>
<dbReference type="InterPro" id="IPR001466">
    <property type="entry name" value="Beta-lactam-related"/>
</dbReference>
<dbReference type="EMBL" id="PDLN01000021">
    <property type="protein sequence ID" value="RDW58401.1"/>
    <property type="molecule type" value="Genomic_DNA"/>
</dbReference>
<dbReference type="Gene3D" id="3.40.710.10">
    <property type="entry name" value="DD-peptidase/beta-lactamase superfamily"/>
    <property type="match status" value="1"/>
</dbReference>
<reference evidence="3 4" key="1">
    <citation type="journal article" date="2018" name="IMA Fungus">
        <title>IMA Genome-F 9: Draft genome sequence of Annulohypoxylon stygium, Aspergillus mulundensis, Berkeleyomyces basicola (syn. Thielaviopsis basicola), Ceratocystis smalleyi, two Cercospora beticola strains, Coleophoma cylindrospora, Fusarium fracticaudum, Phialophora cf. hyalina, and Morchella septimelata.</title>
        <authorList>
            <person name="Wingfield B.D."/>
            <person name="Bills G.F."/>
            <person name="Dong Y."/>
            <person name="Huang W."/>
            <person name="Nel W.J."/>
            <person name="Swalarsk-Parry B.S."/>
            <person name="Vaghefi N."/>
            <person name="Wilken P.M."/>
            <person name="An Z."/>
            <person name="de Beer Z.W."/>
            <person name="De Vos L."/>
            <person name="Chen L."/>
            <person name="Duong T.A."/>
            <person name="Gao Y."/>
            <person name="Hammerbacher A."/>
            <person name="Kikkert J.R."/>
            <person name="Li Y."/>
            <person name="Li H."/>
            <person name="Li K."/>
            <person name="Li Q."/>
            <person name="Liu X."/>
            <person name="Ma X."/>
            <person name="Naidoo K."/>
            <person name="Pethybridge S.J."/>
            <person name="Sun J."/>
            <person name="Steenkamp E.T."/>
            <person name="van der Nest M.A."/>
            <person name="van Wyk S."/>
            <person name="Wingfield M.J."/>
            <person name="Xiong C."/>
            <person name="Yue Q."/>
            <person name="Zhang X."/>
        </authorList>
    </citation>
    <scope>NUCLEOTIDE SEQUENCE [LARGE SCALE GENOMIC DNA]</scope>
    <source>
        <strain evidence="3 4">BP5796</strain>
    </source>
</reference>
<dbReference type="AlphaFoldDB" id="A0A3D8Q9F2"/>
<organism evidence="3 4">
    <name type="scientific">Coleophoma crateriformis</name>
    <dbReference type="NCBI Taxonomy" id="565419"/>
    <lineage>
        <taxon>Eukaryota</taxon>
        <taxon>Fungi</taxon>
        <taxon>Dikarya</taxon>
        <taxon>Ascomycota</taxon>
        <taxon>Pezizomycotina</taxon>
        <taxon>Leotiomycetes</taxon>
        <taxon>Helotiales</taxon>
        <taxon>Dermateaceae</taxon>
        <taxon>Coleophoma</taxon>
    </lineage>
</organism>
<dbReference type="InterPro" id="IPR050491">
    <property type="entry name" value="AmpC-like"/>
</dbReference>
<evidence type="ECO:0000313" key="4">
    <source>
        <dbReference type="Proteomes" id="UP000256328"/>
    </source>
</evidence>
<sequence>MTQLKPPTKPQIKAALQAVLEESVAAGVPGLTAAIYNSQGKLWESSAGYSDLEGGVRTDVSNLFGIGSITKVFVAVVILQLVEEARLKLSDTVQQFLDSDVIGGIENADAETSTIEALLSHHSGIESWEDDPEWIVHGRGRLLDPKKIWTRTEALDYIRHPGSKTPGQYSYSNTNFTLLGLIIEKITHEKAESQIRKRILEPLGLKDVYLEGYEECPFPERVSPRYHWATSTFRETAGICPTFTQPRRDIINATGSNLSVSWTAGCMVSSAPSLAAFAIALRDGRLLCPASMKVLQDWKPVGKMADVGHGVARFDQRYGYGKWVGHSGSVLGYTGTMWWKEKGDDGEEDCAIVVLANVGTVHAGTTPSNATAVAMETDFLWHALQLASCS</sequence>
<evidence type="ECO:0000313" key="3">
    <source>
        <dbReference type="EMBL" id="RDW58401.1"/>
    </source>
</evidence>
<dbReference type="OrthoDB" id="5946976at2759"/>
<keyword evidence="4" id="KW-1185">Reference proteome</keyword>
<name>A0A3D8Q9F2_9HELO</name>
<dbReference type="PANTHER" id="PTHR46825">
    <property type="entry name" value="D-ALANYL-D-ALANINE-CARBOXYPEPTIDASE/ENDOPEPTIDASE AMPH"/>
    <property type="match status" value="1"/>
</dbReference>
<protein>
    <recommendedName>
        <fullName evidence="2">Beta-lactamase-related domain-containing protein</fullName>
    </recommendedName>
</protein>
<dbReference type="SUPFAM" id="SSF56601">
    <property type="entry name" value="beta-lactamase/transpeptidase-like"/>
    <property type="match status" value="1"/>
</dbReference>
<gene>
    <name evidence="3" type="ORF">BP5796_12331</name>
</gene>
<comment type="caution">
    <text evidence="3">The sequence shown here is derived from an EMBL/GenBank/DDBJ whole genome shotgun (WGS) entry which is preliminary data.</text>
</comment>
<dbReference type="Proteomes" id="UP000256328">
    <property type="component" value="Unassembled WGS sequence"/>
</dbReference>
<dbReference type="Pfam" id="PF00144">
    <property type="entry name" value="Beta-lactamase"/>
    <property type="match status" value="1"/>
</dbReference>
<proteinExistence type="inferred from homology"/>
<feature type="domain" description="Beta-lactamase-related" evidence="2">
    <location>
        <begin position="17"/>
        <end position="358"/>
    </location>
</feature>
<dbReference type="PANTHER" id="PTHR46825:SF7">
    <property type="entry name" value="D-ALANYL-D-ALANINE CARBOXYPEPTIDASE"/>
    <property type="match status" value="1"/>
</dbReference>